<dbReference type="InterPro" id="IPR033756">
    <property type="entry name" value="YlxH/NBP35"/>
</dbReference>
<evidence type="ECO:0000256" key="1">
    <source>
        <dbReference type="ARBA" id="ARBA00022741"/>
    </source>
</evidence>
<dbReference type="CDD" id="cd02038">
    <property type="entry name" value="FlhG-like"/>
    <property type="match status" value="1"/>
</dbReference>
<dbReference type="EMBL" id="VYKL01000015">
    <property type="protein sequence ID" value="KAA9025858.1"/>
    <property type="molecule type" value="Genomic_DNA"/>
</dbReference>
<evidence type="ECO:0000313" key="3">
    <source>
        <dbReference type="EMBL" id="KAA9025858.1"/>
    </source>
</evidence>
<evidence type="ECO:0000256" key="2">
    <source>
        <dbReference type="ARBA" id="ARBA00022840"/>
    </source>
</evidence>
<dbReference type="InterPro" id="IPR033875">
    <property type="entry name" value="FlhG"/>
</dbReference>
<keyword evidence="2" id="KW-0067">ATP-binding</keyword>
<name>A0A5J5HW51_9BACI</name>
<sequence>MEDQAERLREKLRKQQSGRATKTIAVISGKGGVGKSNVSLNFAIMLQKKGHKVLLFDMDIGMGNIDILMGASSMHSIADFFTSNVLLKSMITEIPGGIHYISGGTGLSQFTKITEESLQSFFDQFSSLMSDYDYVIFDMGAGMSESSLRFILAVDEIIVITTCEPTSITDAYAAMKFITLSNKTLPFYIIVNRAQSEREGAETYHRISKVLNHFLEKGSILLGVIPEDPIIPQAVKKQTPFIQLNEKAPASMALFSMVEKYCQQEFELPIHFKKPNLVARLKQFLFER</sequence>
<dbReference type="InterPro" id="IPR050625">
    <property type="entry name" value="ParA/MinD_ATPase"/>
</dbReference>
<dbReference type="GO" id="GO:0005829">
    <property type="term" value="C:cytosol"/>
    <property type="evidence" value="ECO:0007669"/>
    <property type="project" value="TreeGrafter"/>
</dbReference>
<keyword evidence="1" id="KW-0547">Nucleotide-binding</keyword>
<protein>
    <submittedName>
        <fullName evidence="3">MinD/ParA family protein</fullName>
    </submittedName>
</protein>
<dbReference type="InterPro" id="IPR025501">
    <property type="entry name" value="MinD_FleN"/>
</dbReference>
<dbReference type="AlphaFoldDB" id="A0A5J5HW51"/>
<evidence type="ECO:0000313" key="4">
    <source>
        <dbReference type="Proteomes" id="UP000326671"/>
    </source>
</evidence>
<dbReference type="Proteomes" id="UP000326671">
    <property type="component" value="Unassembled WGS sequence"/>
</dbReference>
<dbReference type="GO" id="GO:0005524">
    <property type="term" value="F:ATP binding"/>
    <property type="evidence" value="ECO:0007669"/>
    <property type="project" value="UniProtKB-KW"/>
</dbReference>
<dbReference type="GO" id="GO:0051782">
    <property type="term" value="P:negative regulation of cell division"/>
    <property type="evidence" value="ECO:0007669"/>
    <property type="project" value="TreeGrafter"/>
</dbReference>
<organism evidence="3 4">
    <name type="scientific">Niallia endozanthoxylica</name>
    <dbReference type="NCBI Taxonomy" id="2036016"/>
    <lineage>
        <taxon>Bacteria</taxon>
        <taxon>Bacillati</taxon>
        <taxon>Bacillota</taxon>
        <taxon>Bacilli</taxon>
        <taxon>Bacillales</taxon>
        <taxon>Bacillaceae</taxon>
        <taxon>Niallia</taxon>
    </lineage>
</organism>
<accession>A0A5J5HW51</accession>
<dbReference type="PANTHER" id="PTHR43384">
    <property type="entry name" value="SEPTUM SITE-DETERMINING PROTEIN MIND HOMOLOG, CHLOROPLASTIC-RELATED"/>
    <property type="match status" value="1"/>
</dbReference>
<gene>
    <name evidence="3" type="ORF">F4V44_08205</name>
</gene>
<proteinExistence type="predicted"/>
<keyword evidence="4" id="KW-1185">Reference proteome</keyword>
<dbReference type="Gene3D" id="3.40.50.300">
    <property type="entry name" value="P-loop containing nucleotide triphosphate hydrolases"/>
    <property type="match status" value="1"/>
</dbReference>
<dbReference type="SUPFAM" id="SSF52540">
    <property type="entry name" value="P-loop containing nucleoside triphosphate hydrolases"/>
    <property type="match status" value="1"/>
</dbReference>
<dbReference type="PIRSF" id="PIRSF003092">
    <property type="entry name" value="MinD"/>
    <property type="match status" value="1"/>
</dbReference>
<dbReference type="OrthoDB" id="9816297at2"/>
<comment type="caution">
    <text evidence="3">The sequence shown here is derived from an EMBL/GenBank/DDBJ whole genome shotgun (WGS) entry which is preliminary data.</text>
</comment>
<dbReference type="PANTHER" id="PTHR43384:SF4">
    <property type="entry name" value="CELLULOSE BIOSYNTHESIS PROTEIN BCSQ-RELATED"/>
    <property type="match status" value="1"/>
</dbReference>
<dbReference type="InterPro" id="IPR027417">
    <property type="entry name" value="P-loop_NTPase"/>
</dbReference>
<dbReference type="RefSeq" id="WP_150439512.1">
    <property type="nucleotide sequence ID" value="NZ_VYKL01000015.1"/>
</dbReference>
<dbReference type="GO" id="GO:0016887">
    <property type="term" value="F:ATP hydrolysis activity"/>
    <property type="evidence" value="ECO:0007669"/>
    <property type="project" value="TreeGrafter"/>
</dbReference>
<dbReference type="GO" id="GO:0009898">
    <property type="term" value="C:cytoplasmic side of plasma membrane"/>
    <property type="evidence" value="ECO:0007669"/>
    <property type="project" value="TreeGrafter"/>
</dbReference>
<reference evidence="3 4" key="1">
    <citation type="submission" date="2019-09" db="EMBL/GenBank/DDBJ databases">
        <title>Whole genome sequences of isolates from the Mars Exploration Rovers.</title>
        <authorList>
            <person name="Seuylemezian A."/>
            <person name="Vaishampayan P."/>
        </authorList>
    </citation>
    <scope>NUCLEOTIDE SEQUENCE [LARGE SCALE GENOMIC DNA]</scope>
    <source>
        <strain evidence="3 4">MER_TA_151</strain>
    </source>
</reference>
<dbReference type="Pfam" id="PF10609">
    <property type="entry name" value="ParA"/>
    <property type="match status" value="1"/>
</dbReference>